<comment type="subcellular location">
    <subcellularLocation>
        <location evidence="1">Secreted</location>
    </subcellularLocation>
</comment>
<dbReference type="PROSITE" id="PS00330">
    <property type="entry name" value="HEMOLYSIN_CALCIUM"/>
    <property type="match status" value="2"/>
</dbReference>
<dbReference type="PANTHER" id="PTHR38340">
    <property type="entry name" value="S-LAYER PROTEIN"/>
    <property type="match status" value="1"/>
</dbReference>
<dbReference type="SUPFAM" id="SSF51120">
    <property type="entry name" value="beta-Roll"/>
    <property type="match status" value="1"/>
</dbReference>
<dbReference type="Proteomes" id="UP000621307">
    <property type="component" value="Unassembled WGS sequence"/>
</dbReference>
<gene>
    <name evidence="3" type="ORF">H6G14_08345</name>
</gene>
<evidence type="ECO:0000256" key="2">
    <source>
        <dbReference type="ARBA" id="ARBA00022525"/>
    </source>
</evidence>
<sequence length="168" mass="16899">MLSGEDGNDNLTGNAGNDVLLGGNGNDTLNGDAGNDLLVGGAGNDRLFGGAGADTFGFGTDNPFNSVDFGIDTIADFAAEVDTIMLDGTSFTALNNAIFDNFSASVNNDTLVATSNELIVYSLGSGRLFYNENGSAAGLGSGAHFATLSGAPTLSGDDFLILPSALLD</sequence>
<dbReference type="PANTHER" id="PTHR38340:SF1">
    <property type="entry name" value="S-LAYER PROTEIN"/>
    <property type="match status" value="1"/>
</dbReference>
<name>A0ABR8BC75_9NOSO</name>
<keyword evidence="4" id="KW-1185">Reference proteome</keyword>
<evidence type="ECO:0000313" key="4">
    <source>
        <dbReference type="Proteomes" id="UP000621307"/>
    </source>
</evidence>
<organism evidence="3 4">
    <name type="scientific">Nostoc parmelioides FACHB-3921</name>
    <dbReference type="NCBI Taxonomy" id="2692909"/>
    <lineage>
        <taxon>Bacteria</taxon>
        <taxon>Bacillati</taxon>
        <taxon>Cyanobacteriota</taxon>
        <taxon>Cyanophyceae</taxon>
        <taxon>Nostocales</taxon>
        <taxon>Nostocaceae</taxon>
        <taxon>Nostoc</taxon>
    </lineage>
</organism>
<comment type="caution">
    <text evidence="3">The sequence shown here is derived from an EMBL/GenBank/DDBJ whole genome shotgun (WGS) entry which is preliminary data.</text>
</comment>
<accession>A0ABR8BC75</accession>
<dbReference type="Pfam" id="PF00353">
    <property type="entry name" value="HemolysinCabind"/>
    <property type="match status" value="1"/>
</dbReference>
<dbReference type="InterPro" id="IPR001343">
    <property type="entry name" value="Hemolysn_Ca-bd"/>
</dbReference>
<reference evidence="3 4" key="1">
    <citation type="journal article" date="2020" name="ISME J.">
        <title>Comparative genomics reveals insights into cyanobacterial evolution and habitat adaptation.</title>
        <authorList>
            <person name="Chen M.Y."/>
            <person name="Teng W.K."/>
            <person name="Zhao L."/>
            <person name="Hu C.X."/>
            <person name="Zhou Y.K."/>
            <person name="Han B.P."/>
            <person name="Song L.R."/>
            <person name="Shu W.S."/>
        </authorList>
    </citation>
    <scope>NUCLEOTIDE SEQUENCE [LARGE SCALE GENOMIC DNA]</scope>
    <source>
        <strain evidence="3 4">FACHB-3921</strain>
    </source>
</reference>
<protein>
    <recommendedName>
        <fullName evidence="5">Calcium-binding protein</fullName>
    </recommendedName>
</protein>
<dbReference type="InterPro" id="IPR050557">
    <property type="entry name" value="RTX_toxin/Mannuronan_C5-epim"/>
</dbReference>
<proteinExistence type="predicted"/>
<dbReference type="Gene3D" id="2.150.10.10">
    <property type="entry name" value="Serralysin-like metalloprotease, C-terminal"/>
    <property type="match status" value="1"/>
</dbReference>
<keyword evidence="2" id="KW-0964">Secreted</keyword>
<evidence type="ECO:0000256" key="1">
    <source>
        <dbReference type="ARBA" id="ARBA00004613"/>
    </source>
</evidence>
<evidence type="ECO:0000313" key="3">
    <source>
        <dbReference type="EMBL" id="MBD2251319.1"/>
    </source>
</evidence>
<dbReference type="PRINTS" id="PR00313">
    <property type="entry name" value="CABNDNGRPT"/>
</dbReference>
<dbReference type="InterPro" id="IPR011049">
    <property type="entry name" value="Serralysin-like_metalloprot_C"/>
</dbReference>
<dbReference type="EMBL" id="JACJQL010000008">
    <property type="protein sequence ID" value="MBD2251319.1"/>
    <property type="molecule type" value="Genomic_DNA"/>
</dbReference>
<evidence type="ECO:0008006" key="5">
    <source>
        <dbReference type="Google" id="ProtNLM"/>
    </source>
</evidence>
<dbReference type="InterPro" id="IPR018511">
    <property type="entry name" value="Hemolysin-typ_Ca-bd_CS"/>
</dbReference>